<evidence type="ECO:0000313" key="2">
    <source>
        <dbReference type="EMBL" id="HGG02006.1"/>
    </source>
</evidence>
<reference evidence="2" key="1">
    <citation type="journal article" date="2020" name="mSystems">
        <title>Genome- and Community-Level Interaction Insights into Carbon Utilization and Element Cycling Functions of Hydrothermarchaeota in Hydrothermal Sediment.</title>
        <authorList>
            <person name="Zhou Z."/>
            <person name="Liu Y."/>
            <person name="Xu W."/>
            <person name="Pan J."/>
            <person name="Luo Z.H."/>
            <person name="Li M."/>
        </authorList>
    </citation>
    <scope>NUCLEOTIDE SEQUENCE [LARGE SCALE GENOMIC DNA]</scope>
    <source>
        <strain evidence="2">SpSt-374</strain>
    </source>
</reference>
<evidence type="ECO:0000256" key="1">
    <source>
        <dbReference type="SAM" id="Coils"/>
    </source>
</evidence>
<organism evidence="2">
    <name type="scientific">Planktothricoides sp. SpSt-374</name>
    <dbReference type="NCBI Taxonomy" id="2282167"/>
    <lineage>
        <taxon>Bacteria</taxon>
        <taxon>Bacillati</taxon>
        <taxon>Cyanobacteriota</taxon>
        <taxon>Cyanophyceae</taxon>
        <taxon>Oscillatoriophycideae</taxon>
        <taxon>Oscillatoriales</taxon>
        <taxon>Oscillatoriaceae</taxon>
        <taxon>Planktothricoides</taxon>
    </lineage>
</organism>
<accession>A0A7C3ZV62</accession>
<protein>
    <submittedName>
        <fullName evidence="2">Uncharacterized protein</fullName>
    </submittedName>
</protein>
<gene>
    <name evidence="2" type="ORF">ENR15_15525</name>
</gene>
<dbReference type="AlphaFoldDB" id="A0A7C3ZV62"/>
<comment type="caution">
    <text evidence="2">The sequence shown here is derived from an EMBL/GenBank/DDBJ whole genome shotgun (WGS) entry which is preliminary data.</text>
</comment>
<name>A0A7C3ZV62_9CYAN</name>
<dbReference type="EMBL" id="DSPX01000157">
    <property type="protein sequence ID" value="HGG02006.1"/>
    <property type="molecule type" value="Genomic_DNA"/>
</dbReference>
<proteinExistence type="predicted"/>
<sequence>MGDAIRDEMREKLGNLDQIRDLLFGERIRDYENRFIRIESELGAVRQEMQTSIEQLKNQFSAELSVAVNSIEKKLKYLSATADEEIDDIRQQLDRSTQISSTSIAAIDKNFKSQANSLQERISQTRQILEQEIDAVKSELLKELDKRYTNLGEAKLSRDYLAELLFELCMRVKGTDLVVDAKEPSESKRNAELLLPERQG</sequence>
<feature type="coiled-coil region" evidence="1">
    <location>
        <begin position="115"/>
        <end position="146"/>
    </location>
</feature>
<keyword evidence="1" id="KW-0175">Coiled coil</keyword>